<dbReference type="EMBL" id="VOFY01000016">
    <property type="protein sequence ID" value="KAA8584167.1"/>
    <property type="molecule type" value="Genomic_DNA"/>
</dbReference>
<comment type="caution">
    <text evidence="2">The sequence shown here is derived from an EMBL/GenBank/DDBJ whole genome shotgun (WGS) entry which is preliminary data.</text>
</comment>
<name>A0A5J5CQX9_9PERO</name>
<protein>
    <submittedName>
        <fullName evidence="2">Uncharacterized protein</fullName>
    </submittedName>
</protein>
<accession>A0A5J5CQX9</accession>
<reference evidence="2 3" key="1">
    <citation type="submission" date="2019-08" db="EMBL/GenBank/DDBJ databases">
        <title>A chromosome-level genome assembly, high-density linkage maps, and genome scans reveal the genomic architecture of hybrid incompatibilities underlying speciation via character displacement in darters (Percidae: Etheostominae).</title>
        <authorList>
            <person name="Moran R.L."/>
            <person name="Catchen J.M."/>
            <person name="Fuller R.C."/>
        </authorList>
    </citation>
    <scope>NUCLEOTIDE SEQUENCE [LARGE SCALE GENOMIC DNA]</scope>
    <source>
        <strain evidence="2">EspeVRDwgs_2016</strain>
        <tissue evidence="2">Muscle</tissue>
    </source>
</reference>
<gene>
    <name evidence="2" type="ORF">FQN60_007952</name>
</gene>
<feature type="compositionally biased region" description="Basic and acidic residues" evidence="1">
    <location>
        <begin position="81"/>
        <end position="97"/>
    </location>
</feature>
<dbReference type="Proteomes" id="UP000327493">
    <property type="component" value="Chromosome 16"/>
</dbReference>
<dbReference type="AlphaFoldDB" id="A0A5J5CQX9"/>
<evidence type="ECO:0000313" key="3">
    <source>
        <dbReference type="Proteomes" id="UP000327493"/>
    </source>
</evidence>
<sequence>MGSHCNPGSVTWALDPAATENAVVMEPRGMWGMTTADGWSPLVTSAVAVAALASESGPTEPVVKPNSPGSQCSKDVGCKNWNRDKLQRAQESSERRSNGNHQGHLHRKREEDVMKMNEEKEEAAIEVHRTTSTVSRTCLAECLILAQLSPVAACQSMSPASEGGLKPFFNGSSAQTKGRLPQEGVTGGAAAKERWLTSGQVSFDALVTLDHHFNNRLAFQENHQPCPRRNSPFSTLYSNEGCFHREVKPEFCWNHQLALW</sequence>
<evidence type="ECO:0000313" key="2">
    <source>
        <dbReference type="EMBL" id="KAA8584167.1"/>
    </source>
</evidence>
<keyword evidence="3" id="KW-1185">Reference proteome</keyword>
<organism evidence="2 3">
    <name type="scientific">Etheostoma spectabile</name>
    <name type="common">orangethroat darter</name>
    <dbReference type="NCBI Taxonomy" id="54343"/>
    <lineage>
        <taxon>Eukaryota</taxon>
        <taxon>Metazoa</taxon>
        <taxon>Chordata</taxon>
        <taxon>Craniata</taxon>
        <taxon>Vertebrata</taxon>
        <taxon>Euteleostomi</taxon>
        <taxon>Actinopterygii</taxon>
        <taxon>Neopterygii</taxon>
        <taxon>Teleostei</taxon>
        <taxon>Neoteleostei</taxon>
        <taxon>Acanthomorphata</taxon>
        <taxon>Eupercaria</taxon>
        <taxon>Perciformes</taxon>
        <taxon>Percoidei</taxon>
        <taxon>Percidae</taxon>
        <taxon>Etheostomatinae</taxon>
        <taxon>Etheostoma</taxon>
    </lineage>
</organism>
<proteinExistence type="predicted"/>
<evidence type="ECO:0000256" key="1">
    <source>
        <dbReference type="SAM" id="MobiDB-lite"/>
    </source>
</evidence>
<feature type="region of interest" description="Disordered" evidence="1">
    <location>
        <begin position="55"/>
        <end position="112"/>
    </location>
</feature>